<dbReference type="EMBL" id="JBHUPD010000002">
    <property type="protein sequence ID" value="MFD2872519.1"/>
    <property type="molecule type" value="Genomic_DNA"/>
</dbReference>
<accession>A0ABW5YAV5</accession>
<comment type="caution">
    <text evidence="2">The sequence shown here is derived from an EMBL/GenBank/DDBJ whole genome shotgun (WGS) entry which is preliminary data.</text>
</comment>
<dbReference type="Proteomes" id="UP001597557">
    <property type="component" value="Unassembled WGS sequence"/>
</dbReference>
<sequence length="305" mass="34634">MENKFFLPILFYVFDSFVFCALVYVLNKNFEKVASHLALAIIISLSIQAILALAHIGTGRGSLYFNNPNQLGYYALTSLTVFACLPSVYRSNKLMTMAVLILSSYLILYSGSRAALLGVILLGSIIFVKEGFKVDASSIAFIILVIGAGWYFFNRNDFVDAQIKSIQDRQESKSSQGVSEFEVRGYDRFYLAPEYVLYGAGEGKYDRFHSYHSLEMHSGPGTILFSYGVLGFYLFFSFVAIVIKRDLFNNSLLIAPVILYNFTHQGFRESLFWILLACIFMVSSKQYVKDVFLKVRKHGHFEFLK</sequence>
<gene>
    <name evidence="2" type="ORF">ACFS5N_08580</name>
</gene>
<evidence type="ECO:0000313" key="3">
    <source>
        <dbReference type="Proteomes" id="UP001597557"/>
    </source>
</evidence>
<keyword evidence="3" id="KW-1185">Reference proteome</keyword>
<organism evidence="2 3">
    <name type="scientific">Mucilaginibacter ximonensis</name>
    <dbReference type="NCBI Taxonomy" id="538021"/>
    <lineage>
        <taxon>Bacteria</taxon>
        <taxon>Pseudomonadati</taxon>
        <taxon>Bacteroidota</taxon>
        <taxon>Sphingobacteriia</taxon>
        <taxon>Sphingobacteriales</taxon>
        <taxon>Sphingobacteriaceae</taxon>
        <taxon>Mucilaginibacter</taxon>
    </lineage>
</organism>
<feature type="transmembrane region" description="Helical" evidence="1">
    <location>
        <begin position="101"/>
        <end position="128"/>
    </location>
</feature>
<evidence type="ECO:0000256" key="1">
    <source>
        <dbReference type="SAM" id="Phobius"/>
    </source>
</evidence>
<keyword evidence="1" id="KW-1133">Transmembrane helix</keyword>
<feature type="transmembrane region" description="Helical" evidence="1">
    <location>
        <begin position="223"/>
        <end position="243"/>
    </location>
</feature>
<evidence type="ECO:0008006" key="4">
    <source>
        <dbReference type="Google" id="ProtNLM"/>
    </source>
</evidence>
<name>A0ABW5YAV5_9SPHI</name>
<reference evidence="3" key="1">
    <citation type="journal article" date="2019" name="Int. J. Syst. Evol. Microbiol.">
        <title>The Global Catalogue of Microorganisms (GCM) 10K type strain sequencing project: providing services to taxonomists for standard genome sequencing and annotation.</title>
        <authorList>
            <consortium name="The Broad Institute Genomics Platform"/>
            <consortium name="The Broad Institute Genome Sequencing Center for Infectious Disease"/>
            <person name="Wu L."/>
            <person name="Ma J."/>
        </authorList>
    </citation>
    <scope>NUCLEOTIDE SEQUENCE [LARGE SCALE GENOMIC DNA]</scope>
    <source>
        <strain evidence="3">KCTC 22437</strain>
    </source>
</reference>
<keyword evidence="1" id="KW-0812">Transmembrane</keyword>
<feature type="transmembrane region" description="Helical" evidence="1">
    <location>
        <begin position="270"/>
        <end position="288"/>
    </location>
</feature>
<feature type="transmembrane region" description="Helical" evidence="1">
    <location>
        <begin position="37"/>
        <end position="56"/>
    </location>
</feature>
<evidence type="ECO:0000313" key="2">
    <source>
        <dbReference type="EMBL" id="MFD2872519.1"/>
    </source>
</evidence>
<protein>
    <recommendedName>
        <fullName evidence="4">O-antigen ligase</fullName>
    </recommendedName>
</protein>
<feature type="transmembrane region" description="Helical" evidence="1">
    <location>
        <begin position="134"/>
        <end position="153"/>
    </location>
</feature>
<feature type="transmembrane region" description="Helical" evidence="1">
    <location>
        <begin position="6"/>
        <end position="25"/>
    </location>
</feature>
<keyword evidence="1" id="KW-0472">Membrane</keyword>
<proteinExistence type="predicted"/>
<feature type="transmembrane region" description="Helical" evidence="1">
    <location>
        <begin position="71"/>
        <end position="89"/>
    </location>
</feature>